<feature type="compositionally biased region" description="Polar residues" evidence="1">
    <location>
        <begin position="25"/>
        <end position="45"/>
    </location>
</feature>
<evidence type="ECO:0000313" key="2">
    <source>
        <dbReference type="EMBL" id="KAK6630729.1"/>
    </source>
</evidence>
<evidence type="ECO:0000256" key="1">
    <source>
        <dbReference type="SAM" id="MobiDB-lite"/>
    </source>
</evidence>
<organism evidence="2 3">
    <name type="scientific">Polyplax serrata</name>
    <name type="common">Common mouse louse</name>
    <dbReference type="NCBI Taxonomy" id="468196"/>
    <lineage>
        <taxon>Eukaryota</taxon>
        <taxon>Metazoa</taxon>
        <taxon>Ecdysozoa</taxon>
        <taxon>Arthropoda</taxon>
        <taxon>Hexapoda</taxon>
        <taxon>Insecta</taxon>
        <taxon>Pterygota</taxon>
        <taxon>Neoptera</taxon>
        <taxon>Paraneoptera</taxon>
        <taxon>Psocodea</taxon>
        <taxon>Troctomorpha</taxon>
        <taxon>Phthiraptera</taxon>
        <taxon>Anoplura</taxon>
        <taxon>Polyplacidae</taxon>
        <taxon>Polyplax</taxon>
    </lineage>
</organism>
<evidence type="ECO:0000313" key="3">
    <source>
        <dbReference type="Proteomes" id="UP001359485"/>
    </source>
</evidence>
<keyword evidence="3" id="KW-1185">Reference proteome</keyword>
<name>A0ABR1AYI6_POLSC</name>
<feature type="region of interest" description="Disordered" evidence="1">
    <location>
        <begin position="19"/>
        <end position="45"/>
    </location>
</feature>
<gene>
    <name evidence="2" type="ORF">RUM44_002898</name>
</gene>
<proteinExistence type="predicted"/>
<feature type="non-terminal residue" evidence="2">
    <location>
        <position position="98"/>
    </location>
</feature>
<comment type="caution">
    <text evidence="2">The sequence shown here is derived from an EMBL/GenBank/DDBJ whole genome shotgun (WGS) entry which is preliminary data.</text>
</comment>
<reference evidence="2 3" key="1">
    <citation type="submission" date="2023-09" db="EMBL/GenBank/DDBJ databases">
        <title>Genomes of two closely related lineages of the louse Polyplax serrata with different host specificities.</title>
        <authorList>
            <person name="Martinu J."/>
            <person name="Tarabai H."/>
            <person name="Stefka J."/>
            <person name="Hypsa V."/>
        </authorList>
    </citation>
    <scope>NUCLEOTIDE SEQUENCE [LARGE SCALE GENOMIC DNA]</scope>
    <source>
        <strain evidence="2">98ZLc_SE</strain>
    </source>
</reference>
<dbReference type="EMBL" id="JAWJWF010000007">
    <property type="protein sequence ID" value="KAK6630729.1"/>
    <property type="molecule type" value="Genomic_DNA"/>
</dbReference>
<accession>A0ABR1AYI6</accession>
<dbReference type="Proteomes" id="UP001359485">
    <property type="component" value="Unassembled WGS sequence"/>
</dbReference>
<protein>
    <submittedName>
        <fullName evidence="2">Uncharacterized protein</fullName>
    </submittedName>
</protein>
<sequence>MVAIKLHCSSFTRGHMRVREEGNQGPMSVTQVHATSNSKTGTRPLTATVQDRYRRVLGHTVTLEMASCKRQGSELLRRPATTHISNLLDKNNNAASPI</sequence>